<evidence type="ECO:0000313" key="1">
    <source>
        <dbReference type="EMBL" id="WAR29446.1"/>
    </source>
</evidence>
<accession>A0ABY7G8U7</accession>
<proteinExistence type="predicted"/>
<sequence length="163" mass="17795">MKFYEVPSCTPVYDTWHAASIIQVCHTTSELRRTPSPSALMEYAMPSNCSLLLKLCRALAGFFSIVIITLVNVNNNFLRINIGSVDSSNDANIYNGAELKKVLESLKILFNLPGEKSLRGGDVPAPYCILGKCCWGKSHIPLGGHVTPSLPSSNVSFSQYNVV</sequence>
<dbReference type="EMBL" id="CP111027">
    <property type="protein sequence ID" value="WAR29446.1"/>
    <property type="molecule type" value="Genomic_DNA"/>
</dbReference>
<protein>
    <submittedName>
        <fullName evidence="1">Uncharacterized protein</fullName>
    </submittedName>
</protein>
<gene>
    <name evidence="1" type="ORF">MAR_003014</name>
</gene>
<dbReference type="Proteomes" id="UP001164746">
    <property type="component" value="Chromosome 16"/>
</dbReference>
<keyword evidence="2" id="KW-1185">Reference proteome</keyword>
<organism evidence="1 2">
    <name type="scientific">Mya arenaria</name>
    <name type="common">Soft-shell clam</name>
    <dbReference type="NCBI Taxonomy" id="6604"/>
    <lineage>
        <taxon>Eukaryota</taxon>
        <taxon>Metazoa</taxon>
        <taxon>Spiralia</taxon>
        <taxon>Lophotrochozoa</taxon>
        <taxon>Mollusca</taxon>
        <taxon>Bivalvia</taxon>
        <taxon>Autobranchia</taxon>
        <taxon>Heteroconchia</taxon>
        <taxon>Euheterodonta</taxon>
        <taxon>Imparidentia</taxon>
        <taxon>Neoheterodontei</taxon>
        <taxon>Myida</taxon>
        <taxon>Myoidea</taxon>
        <taxon>Myidae</taxon>
        <taxon>Mya</taxon>
    </lineage>
</organism>
<name>A0ABY7G8U7_MYAAR</name>
<evidence type="ECO:0000313" key="2">
    <source>
        <dbReference type="Proteomes" id="UP001164746"/>
    </source>
</evidence>
<reference evidence="1" key="1">
    <citation type="submission" date="2022-11" db="EMBL/GenBank/DDBJ databases">
        <title>Centuries of genome instability and evolution in soft-shell clam transmissible cancer (bioRxiv).</title>
        <authorList>
            <person name="Hart S.F.M."/>
            <person name="Yonemitsu M.A."/>
            <person name="Giersch R.M."/>
            <person name="Beal B.F."/>
            <person name="Arriagada G."/>
            <person name="Davis B.W."/>
            <person name="Ostrander E.A."/>
            <person name="Goff S.P."/>
            <person name="Metzger M.J."/>
        </authorList>
    </citation>
    <scope>NUCLEOTIDE SEQUENCE</scope>
    <source>
        <strain evidence="1">MELC-2E11</strain>
        <tissue evidence="1">Siphon/mantle</tissue>
    </source>
</reference>